<evidence type="ECO:0000256" key="1">
    <source>
        <dbReference type="ARBA" id="ARBA00004477"/>
    </source>
</evidence>
<feature type="transmembrane region" description="Helical" evidence="10">
    <location>
        <begin position="284"/>
        <end position="305"/>
    </location>
</feature>
<evidence type="ECO:0000313" key="11">
    <source>
        <dbReference type="EMBL" id="KRT82664.1"/>
    </source>
</evidence>
<name>A0A0T6B5K2_9SCAR</name>
<dbReference type="GO" id="GO:0043048">
    <property type="term" value="P:dolichyl monophosphate biosynthetic process"/>
    <property type="evidence" value="ECO:0007669"/>
    <property type="project" value="TreeGrafter"/>
</dbReference>
<dbReference type="PANTHER" id="PTHR13205:SF15">
    <property type="entry name" value="DOLICHOL KINASE"/>
    <property type="match status" value="1"/>
</dbReference>
<evidence type="ECO:0000256" key="9">
    <source>
        <dbReference type="ARBA" id="ARBA00023136"/>
    </source>
</evidence>
<keyword evidence="12" id="KW-1185">Reference proteome</keyword>
<keyword evidence="9 10" id="KW-0472">Membrane</keyword>
<keyword evidence="4" id="KW-0808">Transferase</keyword>
<protein>
    <recommendedName>
        <fullName evidence="3">dolichol kinase</fullName>
        <ecNumber evidence="3">2.7.1.108</ecNumber>
    </recommendedName>
</protein>
<keyword evidence="6" id="KW-0418">Kinase</keyword>
<dbReference type="EMBL" id="LJIG01009646">
    <property type="protein sequence ID" value="KRT82664.1"/>
    <property type="molecule type" value="Genomic_DNA"/>
</dbReference>
<dbReference type="EC" id="2.7.1.108" evidence="3"/>
<feature type="transmembrane region" description="Helical" evidence="10">
    <location>
        <begin position="160"/>
        <end position="178"/>
    </location>
</feature>
<organism evidence="11 12">
    <name type="scientific">Oryctes borbonicus</name>
    <dbReference type="NCBI Taxonomy" id="1629725"/>
    <lineage>
        <taxon>Eukaryota</taxon>
        <taxon>Metazoa</taxon>
        <taxon>Ecdysozoa</taxon>
        <taxon>Arthropoda</taxon>
        <taxon>Hexapoda</taxon>
        <taxon>Insecta</taxon>
        <taxon>Pterygota</taxon>
        <taxon>Neoptera</taxon>
        <taxon>Endopterygota</taxon>
        <taxon>Coleoptera</taxon>
        <taxon>Polyphaga</taxon>
        <taxon>Scarabaeiformia</taxon>
        <taxon>Scarabaeidae</taxon>
        <taxon>Dynastinae</taxon>
        <taxon>Oryctes</taxon>
    </lineage>
</organism>
<gene>
    <name evidence="11" type="ORF">AMK59_3381</name>
</gene>
<comment type="similarity">
    <text evidence="2">Belongs to the polyprenol kinase family.</text>
</comment>
<keyword evidence="8 10" id="KW-1133">Transmembrane helix</keyword>
<dbReference type="GO" id="GO:0004168">
    <property type="term" value="F:dolichol kinase activity"/>
    <property type="evidence" value="ECO:0007669"/>
    <property type="project" value="UniProtKB-EC"/>
</dbReference>
<evidence type="ECO:0000256" key="8">
    <source>
        <dbReference type="ARBA" id="ARBA00022989"/>
    </source>
</evidence>
<evidence type="ECO:0000256" key="7">
    <source>
        <dbReference type="ARBA" id="ARBA00022824"/>
    </source>
</evidence>
<feature type="transmembrane region" description="Helical" evidence="10">
    <location>
        <begin position="43"/>
        <end position="60"/>
    </location>
</feature>
<dbReference type="Proteomes" id="UP000051574">
    <property type="component" value="Unassembled WGS sequence"/>
</dbReference>
<feature type="transmembrane region" description="Helical" evidence="10">
    <location>
        <begin position="229"/>
        <end position="248"/>
    </location>
</feature>
<evidence type="ECO:0000256" key="3">
    <source>
        <dbReference type="ARBA" id="ARBA00012132"/>
    </source>
</evidence>
<feature type="transmembrane region" description="Helical" evidence="10">
    <location>
        <begin position="12"/>
        <end position="31"/>
    </location>
</feature>
<dbReference type="GO" id="GO:0005789">
    <property type="term" value="C:endoplasmic reticulum membrane"/>
    <property type="evidence" value="ECO:0007669"/>
    <property type="project" value="UniProtKB-SubCell"/>
</dbReference>
<evidence type="ECO:0000256" key="6">
    <source>
        <dbReference type="ARBA" id="ARBA00022777"/>
    </source>
</evidence>
<proteinExistence type="inferred from homology"/>
<feature type="transmembrane region" description="Helical" evidence="10">
    <location>
        <begin position="72"/>
        <end position="90"/>
    </location>
</feature>
<dbReference type="InterPro" id="IPR032974">
    <property type="entry name" value="Polypren_kinase"/>
</dbReference>
<evidence type="ECO:0000256" key="2">
    <source>
        <dbReference type="ARBA" id="ARBA00010794"/>
    </source>
</evidence>
<feature type="transmembrane region" description="Helical" evidence="10">
    <location>
        <begin position="96"/>
        <end position="116"/>
    </location>
</feature>
<feature type="transmembrane region" description="Helical" evidence="10">
    <location>
        <begin position="260"/>
        <end position="278"/>
    </location>
</feature>
<comment type="caution">
    <text evidence="11">The sequence shown here is derived from an EMBL/GenBank/DDBJ whole genome shotgun (WGS) entry which is preliminary data.</text>
</comment>
<reference evidence="11 12" key="1">
    <citation type="submission" date="2015-09" db="EMBL/GenBank/DDBJ databases">
        <title>Draft genome of the scarab beetle Oryctes borbonicus.</title>
        <authorList>
            <person name="Meyer J.M."/>
            <person name="Markov G.V."/>
            <person name="Baskaran P."/>
            <person name="Herrmann M."/>
            <person name="Sommer R.J."/>
            <person name="Roedelsperger C."/>
        </authorList>
    </citation>
    <scope>NUCLEOTIDE SEQUENCE [LARGE SCALE GENOMIC DNA]</scope>
    <source>
        <strain evidence="11">OB123</strain>
        <tissue evidence="11">Whole animal</tissue>
    </source>
</reference>
<dbReference type="AlphaFoldDB" id="A0A0T6B5K2"/>
<sequence length="308" mass="35236">MQVQVINVRPNAGNGLWLGLILPVAITRSFIKYTDESSELYHYSFVFSLAIAYATILFILRYIKNRSVELSTRYFVVSAIAISCIFYILFGKGMVLSLYSGILSTVGFYRIYRYLLKSFPLSFTLGEALFCAQGFTIFLYSTVINLYYSINIPLQTNLQISTFIIQVGLLSLTLICYLSHRYECFRSPCTFYVMSVIIVLFVLILPLYLILRQNPLLWIFELITEDFNILFMFAYWVLCISCAIYLVSKQIKGAQKASTVIRKSFHVLAILVFLPGLLFECTFLYLASGIMLGVFIALEVTNIFLNCI</sequence>
<evidence type="ECO:0000256" key="10">
    <source>
        <dbReference type="SAM" id="Phobius"/>
    </source>
</evidence>
<dbReference type="OrthoDB" id="377083at2759"/>
<dbReference type="PANTHER" id="PTHR13205">
    <property type="entry name" value="TRANSMEMBRANE PROTEIN 15-RELATED"/>
    <property type="match status" value="1"/>
</dbReference>
<evidence type="ECO:0000256" key="5">
    <source>
        <dbReference type="ARBA" id="ARBA00022692"/>
    </source>
</evidence>
<accession>A0A0T6B5K2</accession>
<keyword evidence="5 10" id="KW-0812">Transmembrane</keyword>
<comment type="subcellular location">
    <subcellularLocation>
        <location evidence="1">Endoplasmic reticulum membrane</location>
        <topology evidence="1">Multi-pass membrane protein</topology>
    </subcellularLocation>
</comment>
<keyword evidence="7" id="KW-0256">Endoplasmic reticulum</keyword>
<feature type="transmembrane region" description="Helical" evidence="10">
    <location>
        <begin position="128"/>
        <end position="148"/>
    </location>
</feature>
<evidence type="ECO:0000313" key="12">
    <source>
        <dbReference type="Proteomes" id="UP000051574"/>
    </source>
</evidence>
<feature type="transmembrane region" description="Helical" evidence="10">
    <location>
        <begin position="190"/>
        <end position="209"/>
    </location>
</feature>
<evidence type="ECO:0000256" key="4">
    <source>
        <dbReference type="ARBA" id="ARBA00022679"/>
    </source>
</evidence>